<dbReference type="OrthoDB" id="6448165at2"/>
<name>A0A2D0INP7_9GAMM</name>
<protein>
    <submittedName>
        <fullName evidence="1">Uncharacterized protein</fullName>
    </submittedName>
</protein>
<evidence type="ECO:0000313" key="3">
    <source>
        <dbReference type="Proteomes" id="UP000225605"/>
    </source>
</evidence>
<dbReference type="RefSeq" id="WP_099132824.1">
    <property type="nucleotide sequence ID" value="NZ_CAWNOJ010000025.1"/>
</dbReference>
<proteinExistence type="predicted"/>
<evidence type="ECO:0000313" key="1">
    <source>
        <dbReference type="EMBL" id="PHM23480.1"/>
    </source>
</evidence>
<dbReference type="Proteomes" id="UP000225605">
    <property type="component" value="Unassembled WGS sequence"/>
</dbReference>
<dbReference type="Proteomes" id="UP000283568">
    <property type="component" value="Unassembled WGS sequence"/>
</dbReference>
<reference evidence="2 4" key="2">
    <citation type="submission" date="2018-09" db="EMBL/GenBank/DDBJ databases">
        <title>Genomic Encyclopedia of Archaeal and Bacterial Type Strains, Phase II (KMG-II): from individual species to whole genera.</title>
        <authorList>
            <person name="Goeker M."/>
        </authorList>
    </citation>
    <scope>NUCLEOTIDE SEQUENCE [LARGE SCALE GENOMIC DNA]</scope>
    <source>
        <strain evidence="2 4">DSM 16337</strain>
    </source>
</reference>
<comment type="caution">
    <text evidence="1">The sequence shown here is derived from an EMBL/GenBank/DDBJ whole genome shotgun (WGS) entry which is preliminary data.</text>
</comment>
<dbReference type="EMBL" id="NIBT01000014">
    <property type="protein sequence ID" value="PHM23480.1"/>
    <property type="molecule type" value="Genomic_DNA"/>
</dbReference>
<dbReference type="EMBL" id="RAQI01000003">
    <property type="protein sequence ID" value="RKE90702.1"/>
    <property type="molecule type" value="Genomic_DNA"/>
</dbReference>
<gene>
    <name evidence="2" type="ORF">BDE27_2597</name>
    <name evidence="1" type="ORF">Xehl_02749</name>
</gene>
<sequence length="583" mass="64774">MKIEEDLVVKTLPQNDYTVTATIPDQSDIIVGQTSYISIIASGVPNKIRNIKNVTIELDRDIVNLVKWKTERSWLSAGNVGYVMIRLTVDNNLNEQQHKEIIYTVNLWADEKGTQAVSNYTPLKFTYNVKKINPKAVIVLNTDNEYIQPPTGDNPVGTGNEYITYSGSLVDNIGGVLKNTQVVVASSLLDQIYSNNADNALVNIGTVPDSGSSSIQIPTTRDNDIDYFVINSDGSGNIKFRVYPKKNISARIDFKTGILGVTSINYAASVYIFSNTNMSDDPFGPLSPNIYNVDQLGKLQKIPGSNAMQVGIAPYVGHQKTDALIFFIKGYEKNDEPIQLKPIYKLENIDSLDGNPFNFTYDQLPLNKLMQLYYLIAPASQDSLYSMTSNFMYVGELSDGDNNGDGGIYTPVEVYSSYSPSPLDLKNTHDNDRMYDNRLVTLDTINQYVKEGSTITKTDPIGLYVVIKIAKNMTEQVKGLPPLNSICTLTINIDSATRQENKSYPSVKLTDNTNYYQVVKIPYCDLTRARGWEDGILAKLSFVYSITYEGATRKSKEWKATIGTANTGYDINDDGCPCNDKSN</sequence>
<reference evidence="1 3" key="1">
    <citation type="journal article" date="2017" name="Nat. Microbiol.">
        <title>Natural product diversity associated with the nematode symbionts Photorhabdus and Xenorhabdus.</title>
        <authorList>
            <person name="Tobias N.J."/>
            <person name="Wolff H."/>
            <person name="Djahanschiri B."/>
            <person name="Grundmann F."/>
            <person name="Kronenwerth M."/>
            <person name="Shi Y.M."/>
            <person name="Simonyi S."/>
            <person name="Grun P."/>
            <person name="Shapiro-Ilan D."/>
            <person name="Pidot S.J."/>
            <person name="Stinear T.P."/>
            <person name="Ebersberger I."/>
            <person name="Bode H.B."/>
        </authorList>
    </citation>
    <scope>NUCLEOTIDE SEQUENCE [LARGE SCALE GENOMIC DNA]</scope>
    <source>
        <strain evidence="1 3">DSM 16337</strain>
    </source>
</reference>
<keyword evidence="4" id="KW-1185">Reference proteome</keyword>
<evidence type="ECO:0000313" key="4">
    <source>
        <dbReference type="Proteomes" id="UP000283568"/>
    </source>
</evidence>
<accession>A0A2D0INP7</accession>
<dbReference type="AlphaFoldDB" id="A0A2D0INP7"/>
<evidence type="ECO:0000313" key="2">
    <source>
        <dbReference type="EMBL" id="RKE90702.1"/>
    </source>
</evidence>
<organism evidence="1 3">
    <name type="scientific">Xenorhabdus ehlersii</name>
    <dbReference type="NCBI Taxonomy" id="290111"/>
    <lineage>
        <taxon>Bacteria</taxon>
        <taxon>Pseudomonadati</taxon>
        <taxon>Pseudomonadota</taxon>
        <taxon>Gammaproteobacteria</taxon>
        <taxon>Enterobacterales</taxon>
        <taxon>Morganellaceae</taxon>
        <taxon>Xenorhabdus</taxon>
    </lineage>
</organism>